<dbReference type="RefSeq" id="XP_007764877.1">
    <property type="nucleotide sequence ID" value="XM_007766687.1"/>
</dbReference>
<dbReference type="GO" id="GO:0016787">
    <property type="term" value="F:hydrolase activity"/>
    <property type="evidence" value="ECO:0007669"/>
    <property type="project" value="InterPro"/>
</dbReference>
<dbReference type="AlphaFoldDB" id="A0A5M3N1V6"/>
<dbReference type="Pfam" id="PF00149">
    <property type="entry name" value="Metallophos"/>
    <property type="match status" value="1"/>
</dbReference>
<reference evidence="3" key="1">
    <citation type="journal article" date="2012" name="Science">
        <title>The Paleozoic origin of enzymatic lignin decomposition reconstructed from 31 fungal genomes.</title>
        <authorList>
            <person name="Floudas D."/>
            <person name="Binder M."/>
            <person name="Riley R."/>
            <person name="Barry K."/>
            <person name="Blanchette R.A."/>
            <person name="Henrissat B."/>
            <person name="Martinez A.T."/>
            <person name="Otillar R."/>
            <person name="Spatafora J.W."/>
            <person name="Yadav J.S."/>
            <person name="Aerts A."/>
            <person name="Benoit I."/>
            <person name="Boyd A."/>
            <person name="Carlson A."/>
            <person name="Copeland A."/>
            <person name="Coutinho P.M."/>
            <person name="de Vries R.P."/>
            <person name="Ferreira P."/>
            <person name="Findley K."/>
            <person name="Foster B."/>
            <person name="Gaskell J."/>
            <person name="Glotzer D."/>
            <person name="Gorecki P."/>
            <person name="Heitman J."/>
            <person name="Hesse C."/>
            <person name="Hori C."/>
            <person name="Igarashi K."/>
            <person name="Jurgens J.A."/>
            <person name="Kallen N."/>
            <person name="Kersten P."/>
            <person name="Kohler A."/>
            <person name="Kuees U."/>
            <person name="Kumar T.K.A."/>
            <person name="Kuo A."/>
            <person name="LaButti K."/>
            <person name="Larrondo L.F."/>
            <person name="Lindquist E."/>
            <person name="Ling A."/>
            <person name="Lombard V."/>
            <person name="Lucas S."/>
            <person name="Lundell T."/>
            <person name="Martin R."/>
            <person name="McLaughlin D.J."/>
            <person name="Morgenstern I."/>
            <person name="Morin E."/>
            <person name="Murat C."/>
            <person name="Nagy L.G."/>
            <person name="Nolan M."/>
            <person name="Ohm R.A."/>
            <person name="Patyshakuliyeva A."/>
            <person name="Rokas A."/>
            <person name="Ruiz-Duenas F.J."/>
            <person name="Sabat G."/>
            <person name="Salamov A."/>
            <person name="Samejima M."/>
            <person name="Schmutz J."/>
            <person name="Slot J.C."/>
            <person name="St John F."/>
            <person name="Stenlid J."/>
            <person name="Sun H."/>
            <person name="Sun S."/>
            <person name="Syed K."/>
            <person name="Tsang A."/>
            <person name="Wiebenga A."/>
            <person name="Young D."/>
            <person name="Pisabarro A."/>
            <person name="Eastwood D.C."/>
            <person name="Martin F."/>
            <person name="Cullen D."/>
            <person name="Grigoriev I.V."/>
            <person name="Hibbett D.S."/>
        </authorList>
    </citation>
    <scope>NUCLEOTIDE SEQUENCE [LARGE SCALE GENOMIC DNA]</scope>
    <source>
        <strain evidence="3">RWD-64-598 SS2</strain>
    </source>
</reference>
<protein>
    <submittedName>
        <fullName evidence="2">Metallo-dependent phosphatase</fullName>
    </submittedName>
</protein>
<dbReference type="PANTHER" id="PTHR12905">
    <property type="entry name" value="METALLOPHOSPHOESTERASE"/>
    <property type="match status" value="1"/>
</dbReference>
<dbReference type="GeneID" id="19211213"/>
<dbReference type="OrthoDB" id="630188at2759"/>
<dbReference type="OMA" id="HTPPYGI"/>
<comment type="caution">
    <text evidence="2">The sequence shown here is derived from an EMBL/GenBank/DDBJ whole genome shotgun (WGS) entry which is preliminary data.</text>
</comment>
<gene>
    <name evidence="2" type="ORF">CONPUDRAFT_87827</name>
</gene>
<dbReference type="PANTHER" id="PTHR12905:SF0">
    <property type="entry name" value="CALCINEURIN-LIKE PHOSPHOESTERASE DOMAIN-CONTAINING PROTEIN"/>
    <property type="match status" value="1"/>
</dbReference>
<dbReference type="Gene3D" id="3.60.21.10">
    <property type="match status" value="1"/>
</dbReference>
<dbReference type="Proteomes" id="UP000053558">
    <property type="component" value="Unassembled WGS sequence"/>
</dbReference>
<feature type="domain" description="Calcineurin-like phosphoesterase" evidence="1">
    <location>
        <begin position="30"/>
        <end position="239"/>
    </location>
</feature>
<sequence>MSDYVSETARVYTDFGSSLPPHPGKGWTRFVCISDTHSQIVPVPEGDVLIHAGDLCSWGLFKQLKPTLKWLVSLKHPVKVAVAGNHDLCLDKQWASYGLQGLGQKVRMNPSMRQQSLIALQDIEEARAYIHGKSKKKGLHYLEHSPFSFKSPSGREWKMHGSPAAPAYVTGSFQYSTQEEAKALYDKIPDDVDILVTHTPPSNTLDRTKKGTHAGCPVLAERLNQLSSCRLHVFGHIHESHGAEVSEDGRVSVNAAMQSGGRPTVVDLKD</sequence>
<organism evidence="2 3">
    <name type="scientific">Coniophora puteana (strain RWD-64-598)</name>
    <name type="common">Brown rot fungus</name>
    <dbReference type="NCBI Taxonomy" id="741705"/>
    <lineage>
        <taxon>Eukaryota</taxon>
        <taxon>Fungi</taxon>
        <taxon>Dikarya</taxon>
        <taxon>Basidiomycota</taxon>
        <taxon>Agaricomycotina</taxon>
        <taxon>Agaricomycetes</taxon>
        <taxon>Agaricomycetidae</taxon>
        <taxon>Boletales</taxon>
        <taxon>Coniophorineae</taxon>
        <taxon>Coniophoraceae</taxon>
        <taxon>Coniophora</taxon>
    </lineage>
</organism>
<evidence type="ECO:0000313" key="2">
    <source>
        <dbReference type="EMBL" id="EIW85373.1"/>
    </source>
</evidence>
<accession>A0A5M3N1V6</accession>
<dbReference type="EMBL" id="JH711574">
    <property type="protein sequence ID" value="EIW85373.1"/>
    <property type="molecule type" value="Genomic_DNA"/>
</dbReference>
<dbReference type="KEGG" id="cput:CONPUDRAFT_87827"/>
<dbReference type="SUPFAM" id="SSF56300">
    <property type="entry name" value="Metallo-dependent phosphatases"/>
    <property type="match status" value="1"/>
</dbReference>
<proteinExistence type="predicted"/>
<keyword evidence="3" id="KW-1185">Reference proteome</keyword>
<dbReference type="InterPro" id="IPR029052">
    <property type="entry name" value="Metallo-depent_PP-like"/>
</dbReference>
<evidence type="ECO:0000259" key="1">
    <source>
        <dbReference type="Pfam" id="PF00149"/>
    </source>
</evidence>
<name>A0A5M3N1V6_CONPW</name>
<evidence type="ECO:0000313" key="3">
    <source>
        <dbReference type="Proteomes" id="UP000053558"/>
    </source>
</evidence>
<dbReference type="CDD" id="cd07379">
    <property type="entry name" value="MPP_239FB"/>
    <property type="match status" value="1"/>
</dbReference>
<dbReference type="InterPro" id="IPR051693">
    <property type="entry name" value="UPF0046_metallophosphoest"/>
</dbReference>
<dbReference type="InterPro" id="IPR004843">
    <property type="entry name" value="Calcineurin-like_PHP"/>
</dbReference>